<feature type="transmembrane region" description="Helical" evidence="1">
    <location>
        <begin position="601"/>
        <end position="618"/>
    </location>
</feature>
<name>A0A831SR66_PROAE</name>
<keyword evidence="1" id="KW-1133">Transmembrane helix</keyword>
<dbReference type="AlphaFoldDB" id="A0A831SR66"/>
<feature type="transmembrane region" description="Helical" evidence="1">
    <location>
        <begin position="103"/>
        <end position="127"/>
    </location>
</feature>
<feature type="transmembrane region" description="Helical" evidence="1">
    <location>
        <begin position="21"/>
        <end position="41"/>
    </location>
</feature>
<comment type="caution">
    <text evidence="2">The sequence shown here is derived from an EMBL/GenBank/DDBJ whole genome shotgun (WGS) entry which is preliminary data.</text>
</comment>
<proteinExistence type="predicted"/>
<evidence type="ECO:0000313" key="2">
    <source>
        <dbReference type="EMBL" id="HED31411.1"/>
    </source>
</evidence>
<dbReference type="Pfam" id="PF16149">
    <property type="entry name" value="DUF4857"/>
    <property type="match status" value="1"/>
</dbReference>
<feature type="transmembrane region" description="Helical" evidence="1">
    <location>
        <begin position="199"/>
        <end position="218"/>
    </location>
</feature>
<dbReference type="EMBL" id="DSBW01000155">
    <property type="protein sequence ID" value="HED31411.1"/>
    <property type="molecule type" value="Genomic_DNA"/>
</dbReference>
<protein>
    <submittedName>
        <fullName evidence="2">DUF4857 domain-containing protein</fullName>
    </submittedName>
</protein>
<feature type="transmembrane region" description="Helical" evidence="1">
    <location>
        <begin position="230"/>
        <end position="250"/>
    </location>
</feature>
<keyword evidence="1" id="KW-0812">Transmembrane</keyword>
<accession>A0A831SR66</accession>
<dbReference type="Proteomes" id="UP000886335">
    <property type="component" value="Unassembled WGS sequence"/>
</dbReference>
<reference evidence="2" key="1">
    <citation type="journal article" date="2020" name="mSystems">
        <title>Genome- and Community-Level Interaction Insights into Carbon Utilization and Element Cycling Functions of Hydrothermarchaeota in Hydrothermal Sediment.</title>
        <authorList>
            <person name="Zhou Z."/>
            <person name="Liu Y."/>
            <person name="Xu W."/>
            <person name="Pan J."/>
            <person name="Luo Z.H."/>
            <person name="Li M."/>
        </authorList>
    </citation>
    <scope>NUCLEOTIDE SEQUENCE [LARGE SCALE GENOMIC DNA]</scope>
    <source>
        <strain evidence="2">SpSt-1181</strain>
    </source>
</reference>
<evidence type="ECO:0000256" key="1">
    <source>
        <dbReference type="SAM" id="Phobius"/>
    </source>
</evidence>
<feature type="non-terminal residue" evidence="2">
    <location>
        <position position="621"/>
    </location>
</feature>
<feature type="transmembrane region" description="Helical" evidence="1">
    <location>
        <begin position="174"/>
        <end position="193"/>
    </location>
</feature>
<organism evidence="2">
    <name type="scientific">Prosthecochloris aestuarii</name>
    <dbReference type="NCBI Taxonomy" id="1102"/>
    <lineage>
        <taxon>Bacteria</taxon>
        <taxon>Pseudomonadati</taxon>
        <taxon>Chlorobiota</taxon>
        <taxon>Chlorobiia</taxon>
        <taxon>Chlorobiales</taxon>
        <taxon>Chlorobiaceae</taxon>
        <taxon>Prosthecochloris</taxon>
    </lineage>
</organism>
<dbReference type="InterPro" id="IPR032333">
    <property type="entry name" value="DUF4857"/>
</dbReference>
<feature type="transmembrane region" description="Helical" evidence="1">
    <location>
        <begin position="61"/>
        <end position="82"/>
    </location>
</feature>
<keyword evidence="1" id="KW-0472">Membrane</keyword>
<gene>
    <name evidence="2" type="ORF">ENN50_06990</name>
</gene>
<feature type="transmembrane region" description="Helical" evidence="1">
    <location>
        <begin position="139"/>
        <end position="167"/>
    </location>
</feature>
<sequence>MSQRRITAFAEKEWIKLRHALWILPVLVLYAAGDTLLNLHTMSRVYGQNGLWEVVVFKQPLFFSSYRLVILCGIVTGFLLTWTETRNKRLRLMFHMPLRPELMISQLLFSGLLVMIVVNTLLYLLLTVSLKIYHFPGDILYPVLLTVLPWSILSIIAYLLTTALLLAPTLRLKLLNLILAYASGSLMLPATTYNQSEPALWFYAIVSGAVLFAVYFSALSFLNKPIHLPLYNISAAVTTLTVSVMLSTVLPDFFSKAFQPPRIHSIMHFSPVYNEFVYSRSDMSSSSPTRYFREDGREISRREYQVSLPFLYARNLEKWGLFPDRIGNTPISLEQAGDWQFLRFSSYRFNSPDPMLHMLLEAAPEEANLRKSPDFFRISNSGDKIEFISPLNGKIDEAKSSLFTHALKKSGFKFPVTAIGGNPDVKKPYDAGYFLVDSRGNLFRMQMIDAQPSCVNTGSYINEHVRGILVHEHHRKEFYGFIITDNSVFAMLQKNGSLKKLPLPSFSANAFSIALWSDTLHTSFVVQNSDSETDRLYGMTLTDDFDIIHDFSTEPDRRNATHHKHLDQATAFLFPLSIEQDRKGSSFNDPSATSRHFSAEGMAGIIISLALLICFRLLKRH</sequence>